<dbReference type="Pfam" id="PF07731">
    <property type="entry name" value="Cu-oxidase_2"/>
    <property type="match status" value="1"/>
</dbReference>
<dbReference type="CDD" id="cd13868">
    <property type="entry name" value="CuRO_2_CotA_like"/>
    <property type="match status" value="1"/>
</dbReference>
<dbReference type="Pfam" id="PF00394">
    <property type="entry name" value="Cu-oxidase"/>
    <property type="match status" value="1"/>
</dbReference>
<protein>
    <submittedName>
        <fullName evidence="7">Spore coat protein A</fullName>
    </submittedName>
</protein>
<dbReference type="InterPro" id="IPR011706">
    <property type="entry name" value="Cu-oxidase_C"/>
</dbReference>
<dbReference type="AlphaFoldDB" id="A0A7U5D2B8"/>
<dbReference type="PANTHER" id="PTHR48267">
    <property type="entry name" value="CUPREDOXIN SUPERFAMILY PROTEIN"/>
    <property type="match status" value="1"/>
</dbReference>
<dbReference type="CDD" id="cd13844">
    <property type="entry name" value="CuRO_1_BOD_CotA_like"/>
    <property type="match status" value="1"/>
</dbReference>
<evidence type="ECO:0000256" key="3">
    <source>
        <dbReference type="ARBA" id="ARBA00023002"/>
    </source>
</evidence>
<proteinExistence type="inferred from homology"/>
<dbReference type="InterPro" id="IPR045087">
    <property type="entry name" value="Cu-oxidase_fam"/>
</dbReference>
<dbReference type="InterPro" id="IPR001117">
    <property type="entry name" value="Cu-oxidase_2nd"/>
</dbReference>
<feature type="domain" description="Plastocyanin-like" evidence="6">
    <location>
        <begin position="428"/>
        <end position="599"/>
    </location>
</feature>
<dbReference type="GO" id="GO:0005507">
    <property type="term" value="F:copper ion binding"/>
    <property type="evidence" value="ECO:0007669"/>
    <property type="project" value="InterPro"/>
</dbReference>
<gene>
    <name evidence="7" type="primary">cotA</name>
    <name evidence="7" type="ORF">CLSPO_c08700</name>
</gene>
<keyword evidence="3" id="KW-0560">Oxidoreductase</keyword>
<feature type="domain" description="Plastocyanin-like" evidence="5">
    <location>
        <begin position="294"/>
        <end position="365"/>
    </location>
</feature>
<sequence>MEVNPLDPKLIPKYTQELVIPPSFLPTVCTSSVSGAVSYNYTVTMNQFEQQILPPEFNPTTVWGYGGTIKDTSTGEEVKFQNAPGPTFEAVRGIPVNVKWVNEITAPYSLAVDPTMHWANPNNTPMTPPPGGWPPFPPGVPEAQKDVPLVPHLHGGEQASMFDGNPEAWWTAKGLKGSRYITDTFHYLNTQESTTLWYHDHALGVTRLNVVMGLAGFYILRDPANPLDYPGPLITSAKYEVPIAIQDRSFNEDGSLNFPSEGDNPTIHPYWQPEFFGDTIMVNGRVWPNMNVDMTRYRFRLLNGSNARFYNLKFSNGMQFWQIGTDGGYLNKPVPLTSLLISPGERADILVDFTEIPAGTRIILNNDANAPYPTGDAPDKDTTGQIMQFTVQHNDDMTIPPELPEKLRCEPVPKLKSPCKRRVLTLYEIAGPNGPQMVTLNGQRWADPVSELPVVGSTEEWNIVNLTMDAHPIHLHLVQFKIACRQAFDVDAYTNDWLDLNSDIGSPPWMTTPKALCPGSYITGDDQPPAANEAGWKDTVQAYPGEITRIRVRFAPQDVKTSCPGENLYLFDPSKGPGYVWHCHILDHEDNDMMRPYRVFS</sequence>
<evidence type="ECO:0000259" key="6">
    <source>
        <dbReference type="Pfam" id="PF07731"/>
    </source>
</evidence>
<evidence type="ECO:0000256" key="1">
    <source>
        <dbReference type="ARBA" id="ARBA00010609"/>
    </source>
</evidence>
<dbReference type="GeneID" id="92937620"/>
<keyword evidence="2" id="KW-0479">Metal-binding</keyword>
<name>A0A7U5D2B8_CLOSG</name>
<dbReference type="EMBL" id="CP009225">
    <property type="protein sequence ID" value="AKC61591.1"/>
    <property type="molecule type" value="Genomic_DNA"/>
</dbReference>
<accession>A0A7U5D2B8</accession>
<dbReference type="KEGG" id="cld:CLSPO_c08700"/>
<organism evidence="7 8">
    <name type="scientific">Clostridium sporogenes</name>
    <dbReference type="NCBI Taxonomy" id="1509"/>
    <lineage>
        <taxon>Bacteria</taxon>
        <taxon>Bacillati</taxon>
        <taxon>Bacillota</taxon>
        <taxon>Clostridia</taxon>
        <taxon>Eubacteriales</taxon>
        <taxon>Clostridiaceae</taxon>
        <taxon>Clostridium</taxon>
    </lineage>
</organism>
<evidence type="ECO:0000256" key="4">
    <source>
        <dbReference type="ARBA" id="ARBA00023008"/>
    </source>
</evidence>
<dbReference type="RefSeq" id="WP_033058736.1">
    <property type="nucleotide sequence ID" value="NZ_CP009225.1"/>
</dbReference>
<evidence type="ECO:0000313" key="8">
    <source>
        <dbReference type="Proteomes" id="UP000033052"/>
    </source>
</evidence>
<keyword evidence="7" id="KW-0167">Capsid protein</keyword>
<dbReference type="PANTHER" id="PTHR48267:SF1">
    <property type="entry name" value="BILIRUBIN OXIDASE"/>
    <property type="match status" value="1"/>
</dbReference>
<dbReference type="InterPro" id="IPR008972">
    <property type="entry name" value="Cupredoxin"/>
</dbReference>
<dbReference type="FunFam" id="2.60.40.420:FF:000081">
    <property type="entry name" value="Spore coat protein A"/>
    <property type="match status" value="1"/>
</dbReference>
<evidence type="ECO:0000256" key="2">
    <source>
        <dbReference type="ARBA" id="ARBA00022723"/>
    </source>
</evidence>
<dbReference type="Proteomes" id="UP000033052">
    <property type="component" value="Chromosome"/>
</dbReference>
<evidence type="ECO:0000259" key="5">
    <source>
        <dbReference type="Pfam" id="PF00394"/>
    </source>
</evidence>
<keyword evidence="7" id="KW-0946">Virion</keyword>
<keyword evidence="4" id="KW-0186">Copper</keyword>
<dbReference type="CDD" id="cd13891">
    <property type="entry name" value="CuRO_3_CotA_like"/>
    <property type="match status" value="1"/>
</dbReference>
<dbReference type="Gene3D" id="2.60.40.420">
    <property type="entry name" value="Cupredoxins - blue copper proteins"/>
    <property type="match status" value="3"/>
</dbReference>
<comment type="similarity">
    <text evidence="1">Belongs to the multicopper oxidase family.</text>
</comment>
<dbReference type="SUPFAM" id="SSF49503">
    <property type="entry name" value="Cupredoxins"/>
    <property type="match status" value="3"/>
</dbReference>
<reference evidence="7 8" key="1">
    <citation type="journal article" date="2015" name="PLoS ONE">
        <title>A universal mariner transposon system for forward genetic studies in the genus clostridium.</title>
        <authorList>
            <person name="Zhang Y."/>
            <person name="Grosse-Honebrink A."/>
            <person name="Minton N.P."/>
        </authorList>
    </citation>
    <scope>NUCLEOTIDE SEQUENCE [LARGE SCALE GENOMIC DNA]</scope>
    <source>
        <strain evidence="7 8">NCIMB 10696</strain>
    </source>
</reference>
<dbReference type="GO" id="GO:0016491">
    <property type="term" value="F:oxidoreductase activity"/>
    <property type="evidence" value="ECO:0007669"/>
    <property type="project" value="UniProtKB-KW"/>
</dbReference>
<evidence type="ECO:0000313" key="7">
    <source>
        <dbReference type="EMBL" id="AKC61591.1"/>
    </source>
</evidence>